<dbReference type="VEuPathDB" id="TrichDB:TVAGG3_0497900"/>
<dbReference type="PANTHER" id="PTHR11787:SF4">
    <property type="entry name" value="CHM, RAB ESCORT PROTEIN 1"/>
    <property type="match status" value="1"/>
</dbReference>
<organism evidence="3 4">
    <name type="scientific">Trichomonas vaginalis (strain ATCC PRA-98 / G3)</name>
    <dbReference type="NCBI Taxonomy" id="412133"/>
    <lineage>
        <taxon>Eukaryota</taxon>
        <taxon>Metamonada</taxon>
        <taxon>Parabasalia</taxon>
        <taxon>Trichomonadida</taxon>
        <taxon>Trichomonadidae</taxon>
        <taxon>Trichomonas</taxon>
    </lineage>
</organism>
<dbReference type="OrthoDB" id="1923006at2759"/>
<evidence type="ECO:0000313" key="4">
    <source>
        <dbReference type="Proteomes" id="UP000001542"/>
    </source>
</evidence>
<keyword evidence="4" id="KW-1185">Reference proteome</keyword>
<evidence type="ECO:0000256" key="2">
    <source>
        <dbReference type="SAM" id="MobiDB-lite"/>
    </source>
</evidence>
<dbReference type="InterPro" id="IPR018203">
    <property type="entry name" value="GDP_dissociation_inhibitor"/>
</dbReference>
<proteinExistence type="inferred from homology"/>
<evidence type="ECO:0000256" key="1">
    <source>
        <dbReference type="ARBA" id="ARBA00005593"/>
    </source>
</evidence>
<gene>
    <name evidence="3" type="ORF">TVAG_156040</name>
</gene>
<name>A2FPC7_TRIV3</name>
<dbReference type="InterPro" id="IPR036188">
    <property type="entry name" value="FAD/NAD-bd_sf"/>
</dbReference>
<dbReference type="GO" id="GO:0005634">
    <property type="term" value="C:nucleus"/>
    <property type="evidence" value="ECO:0000318"/>
    <property type="project" value="GO_Central"/>
</dbReference>
<dbReference type="GO" id="GO:0005968">
    <property type="term" value="C:Rab-protein geranylgeranyltransferase complex"/>
    <property type="evidence" value="ECO:0000318"/>
    <property type="project" value="GO_Central"/>
</dbReference>
<dbReference type="EMBL" id="DS113923">
    <property type="protein sequence ID" value="EAX93240.1"/>
    <property type="molecule type" value="Genomic_DNA"/>
</dbReference>
<dbReference type="PRINTS" id="PR00891">
    <property type="entry name" value="RABGDIREP"/>
</dbReference>
<dbReference type="GO" id="GO:0016192">
    <property type="term" value="P:vesicle-mediated transport"/>
    <property type="evidence" value="ECO:0000318"/>
    <property type="project" value="GO_Central"/>
</dbReference>
<accession>A2FPC7</accession>
<sequence>MQDLAREFDAVIIGTGPTEALVSGALAQNHKTVINFDQNTLYGGCRRTFNIREFMEWVQTNGTIDTNRVTEFLGEQYRASAFCIDLVPSIIYSNDALVKLLIDSGSADSINITNIDGLFFPSNGQFRPIPSSKSAIFADKFMSLKQKRASMKFISSFLSTEEYGHQMKSEEMDQLIASYHDKELSALLTDIGFDEDLINAFQYLVAAANGPILVKDAIPRIEQFVKSIGIYSSSPFISFFYGVADIPQIFDRISAVYGGIFILNKTADEITKDENGVYHLKVPEIGEVTTKTLIVGSNQIKYPEDTPKRHLADREVLVTKYALLPKERSVLIIPPGRYGNPKPVWIFQYDKGMGMAETGYYVIHFVSMGETKTTSNRLLELNPELAENLVLRATFEVTEFDKSPCEGCYFVKSPTVDDFIFGFKYFIDQAREIVKQIGEDIPFYPPPTEVEVEVPIEETNTEKKEEQENKEGEAKKEEETKNDVEEKKETNNEEKKE</sequence>
<dbReference type="Proteomes" id="UP000001542">
    <property type="component" value="Unassembled WGS sequence"/>
</dbReference>
<dbReference type="AlphaFoldDB" id="A2FPC7"/>
<dbReference type="STRING" id="5722.A2FPC7"/>
<comment type="similarity">
    <text evidence="1">Belongs to the Rab GDI family.</text>
</comment>
<reference evidence="3" key="1">
    <citation type="submission" date="2006-10" db="EMBL/GenBank/DDBJ databases">
        <authorList>
            <person name="Amadeo P."/>
            <person name="Zhao Q."/>
            <person name="Wortman J."/>
            <person name="Fraser-Liggett C."/>
            <person name="Carlton J."/>
        </authorList>
    </citation>
    <scope>NUCLEOTIDE SEQUENCE</scope>
    <source>
        <strain evidence="3">G3</strain>
    </source>
</reference>
<dbReference type="InParanoid" id="A2FPC7"/>
<dbReference type="VEuPathDB" id="TrichDB:TVAG_156040"/>
<dbReference type="PANTHER" id="PTHR11787">
    <property type="entry name" value="RAB GDP-DISSOCIATION INHIBITOR"/>
    <property type="match status" value="1"/>
</dbReference>
<dbReference type="Pfam" id="PF00996">
    <property type="entry name" value="GDI"/>
    <property type="match status" value="1"/>
</dbReference>
<feature type="compositionally biased region" description="Basic and acidic residues" evidence="2">
    <location>
        <begin position="460"/>
        <end position="497"/>
    </location>
</feature>
<dbReference type="Gene3D" id="3.50.50.60">
    <property type="entry name" value="FAD/NAD(P)-binding domain"/>
    <property type="match status" value="1"/>
</dbReference>
<protein>
    <submittedName>
        <fullName evidence="3">GDP dissociation inhibitor family protein</fullName>
    </submittedName>
</protein>
<dbReference type="GO" id="GO:0005092">
    <property type="term" value="F:GDP-dissociation inhibitor activity"/>
    <property type="evidence" value="ECO:0007669"/>
    <property type="project" value="InterPro"/>
</dbReference>
<dbReference type="RefSeq" id="XP_001306170.1">
    <property type="nucleotide sequence ID" value="XM_001306169.1"/>
</dbReference>
<dbReference type="Gene3D" id="3.30.519.10">
    <property type="entry name" value="Guanine Nucleotide Dissociation Inhibitor, domain 2"/>
    <property type="match status" value="1"/>
</dbReference>
<dbReference type="OMA" id="LDQNDYY"/>
<dbReference type="GO" id="GO:0005829">
    <property type="term" value="C:cytosol"/>
    <property type="evidence" value="ECO:0000318"/>
    <property type="project" value="GO_Central"/>
</dbReference>
<reference evidence="3" key="2">
    <citation type="journal article" date="2007" name="Science">
        <title>Draft genome sequence of the sexually transmitted pathogen Trichomonas vaginalis.</title>
        <authorList>
            <person name="Carlton J.M."/>
            <person name="Hirt R.P."/>
            <person name="Silva J.C."/>
            <person name="Delcher A.L."/>
            <person name="Schatz M."/>
            <person name="Zhao Q."/>
            <person name="Wortman J.R."/>
            <person name="Bidwell S.L."/>
            <person name="Alsmark U.C.M."/>
            <person name="Besteiro S."/>
            <person name="Sicheritz-Ponten T."/>
            <person name="Noel C.J."/>
            <person name="Dacks J.B."/>
            <person name="Foster P.G."/>
            <person name="Simillion C."/>
            <person name="Van de Peer Y."/>
            <person name="Miranda-Saavedra D."/>
            <person name="Barton G.J."/>
            <person name="Westrop G.D."/>
            <person name="Mueller S."/>
            <person name="Dessi D."/>
            <person name="Fiori P.L."/>
            <person name="Ren Q."/>
            <person name="Paulsen I."/>
            <person name="Zhang H."/>
            <person name="Bastida-Corcuera F.D."/>
            <person name="Simoes-Barbosa A."/>
            <person name="Brown M.T."/>
            <person name="Hayes R.D."/>
            <person name="Mukherjee M."/>
            <person name="Okumura C.Y."/>
            <person name="Schneider R."/>
            <person name="Smith A.J."/>
            <person name="Vanacova S."/>
            <person name="Villalvazo M."/>
            <person name="Haas B.J."/>
            <person name="Pertea M."/>
            <person name="Feldblyum T.V."/>
            <person name="Utterback T.R."/>
            <person name="Shu C.L."/>
            <person name="Osoegawa K."/>
            <person name="de Jong P.J."/>
            <person name="Hrdy I."/>
            <person name="Horvathova L."/>
            <person name="Zubacova Z."/>
            <person name="Dolezal P."/>
            <person name="Malik S.B."/>
            <person name="Logsdon J.M. Jr."/>
            <person name="Henze K."/>
            <person name="Gupta A."/>
            <person name="Wang C.C."/>
            <person name="Dunne R.L."/>
            <person name="Upcroft J.A."/>
            <person name="Upcroft P."/>
            <person name="White O."/>
            <person name="Salzberg S.L."/>
            <person name="Tang P."/>
            <person name="Chiu C.-H."/>
            <person name="Lee Y.-S."/>
            <person name="Embley T.M."/>
            <person name="Coombs G.H."/>
            <person name="Mottram J.C."/>
            <person name="Tachezy J."/>
            <person name="Fraser-Liggett C.M."/>
            <person name="Johnson P.J."/>
        </authorList>
    </citation>
    <scope>NUCLEOTIDE SEQUENCE [LARGE SCALE GENOMIC DNA]</scope>
    <source>
        <strain evidence="3">G3</strain>
    </source>
</reference>
<dbReference type="KEGG" id="tva:4750958"/>
<dbReference type="SUPFAM" id="SSF51905">
    <property type="entry name" value="FAD/NAD(P)-binding domain"/>
    <property type="match status" value="1"/>
</dbReference>
<feature type="region of interest" description="Disordered" evidence="2">
    <location>
        <begin position="445"/>
        <end position="497"/>
    </location>
</feature>
<dbReference type="eggNOG" id="KOG4405">
    <property type="taxonomic scope" value="Eukaryota"/>
</dbReference>
<evidence type="ECO:0000313" key="3">
    <source>
        <dbReference type="EMBL" id="EAX93240.1"/>
    </source>
</evidence>
<dbReference type="SMR" id="A2FPC7"/>
<dbReference type="GO" id="GO:0007264">
    <property type="term" value="P:small GTPase-mediated signal transduction"/>
    <property type="evidence" value="ECO:0007669"/>
    <property type="project" value="InterPro"/>
</dbReference>
<dbReference type="Gene3D" id="1.10.405.10">
    <property type="entry name" value="Guanine Nucleotide Dissociation Inhibitor, domain 1"/>
    <property type="match status" value="1"/>
</dbReference>